<reference evidence="3 4" key="1">
    <citation type="submission" date="2019-02" db="EMBL/GenBank/DDBJ databases">
        <title>Deep-cultivation of Planctomycetes and their phenomic and genomic characterization uncovers novel biology.</title>
        <authorList>
            <person name="Wiegand S."/>
            <person name="Jogler M."/>
            <person name="Boedeker C."/>
            <person name="Pinto D."/>
            <person name="Vollmers J."/>
            <person name="Rivas-Marin E."/>
            <person name="Kohn T."/>
            <person name="Peeters S.H."/>
            <person name="Heuer A."/>
            <person name="Rast P."/>
            <person name="Oberbeckmann S."/>
            <person name="Bunk B."/>
            <person name="Jeske O."/>
            <person name="Meyerdierks A."/>
            <person name="Storesund J.E."/>
            <person name="Kallscheuer N."/>
            <person name="Luecker S."/>
            <person name="Lage O.M."/>
            <person name="Pohl T."/>
            <person name="Merkel B.J."/>
            <person name="Hornburger P."/>
            <person name="Mueller R.-W."/>
            <person name="Bruemmer F."/>
            <person name="Labrenz M."/>
            <person name="Spormann A.M."/>
            <person name="Op den Camp H."/>
            <person name="Overmann J."/>
            <person name="Amann R."/>
            <person name="Jetten M.S.M."/>
            <person name="Mascher T."/>
            <person name="Medema M.H."/>
            <person name="Devos D.P."/>
            <person name="Kaster A.-K."/>
            <person name="Ovreas L."/>
            <person name="Rohde M."/>
            <person name="Galperin M.Y."/>
            <person name="Jogler C."/>
        </authorList>
    </citation>
    <scope>NUCLEOTIDE SEQUENCE [LARGE SCALE GENOMIC DNA]</scope>
    <source>
        <strain evidence="3 4">ElP</strain>
    </source>
</reference>
<evidence type="ECO:0000313" key="3">
    <source>
        <dbReference type="EMBL" id="QDV35163.1"/>
    </source>
</evidence>
<dbReference type="GO" id="GO:0008233">
    <property type="term" value="F:peptidase activity"/>
    <property type="evidence" value="ECO:0007669"/>
    <property type="project" value="UniProtKB-KW"/>
</dbReference>
<sequence length="744" mass="77092" precursor="true">MSRPLPLGPERRARLRPPRLAPTALLALLLLIAAPARAQVPQHRLDAVFPAGGQLGQEAEVQLVGGELESVEGLWFDHPGIRAARAGGDATPPRFRVSIAPDVPPGLHDVRAVGPLGVSNPRAFAVGLRPEEAEREPNNGPDEAGPVEVGRTVNGRIDGATDVDWFSFEGKADRRVLVTLLASRLDAPLDAEIRLFDAEGRELAYGHDDVGRDPRLDCVLPADGTYRVEVRDVVYSGSPAHVYRLGLLDGPVVDAVVPRAAEPGSMTAFTLLGRDLGEGATSTGDILPGGRPLERLEVSIPVPADLAIDPDRPGAGYSGSPGAGVRGFWHVHEAGGGAADPVFIAEALAPVVVEEEPSGEGADEAAMPLSPPCDVSADFRRVGDVDLYEFRAAKGETWMIEVFAERIGSPVDTTLLVQQLGEDGGVARDVAEADDQGDPGTAPRFPRATVDPALKFQAPEDATYRITVGDLYNAAEPAPGAVYRLVIRPERPDFLLFAAPGDAGGPAAVSVRAGGRTNAQVLVHRRDGLAGPIRVEAEGLPAGVSAEPVVIGANQAQAPIVFSASEGAPTKLGTARLVGIPIGADGAPTGGPGRVALAGSITLPPAGGRDPTPVARVTRGLAVAVLPGAPARLSAAPGELTVPQGGSAELTATVSRAEGVEAEFQVTADALPDRVTATEAKVEQGKDSAPITITVPDDAEPGPYTLLLRAVGKASIPDPNDPSKAREVTLSEPSNPIRLTITKK</sequence>
<evidence type="ECO:0000256" key="1">
    <source>
        <dbReference type="SAM" id="MobiDB-lite"/>
    </source>
</evidence>
<gene>
    <name evidence="3" type="ORF">ElP_30660</name>
</gene>
<proteinExistence type="predicted"/>
<name>A0A518H2V9_9BACT</name>
<feature type="region of interest" description="Disordered" evidence="1">
    <location>
        <begin position="130"/>
        <end position="150"/>
    </location>
</feature>
<organism evidence="3 4">
    <name type="scientific">Tautonia plasticadhaerens</name>
    <dbReference type="NCBI Taxonomy" id="2527974"/>
    <lineage>
        <taxon>Bacteria</taxon>
        <taxon>Pseudomonadati</taxon>
        <taxon>Planctomycetota</taxon>
        <taxon>Planctomycetia</taxon>
        <taxon>Isosphaerales</taxon>
        <taxon>Isosphaeraceae</taxon>
        <taxon>Tautonia</taxon>
    </lineage>
</organism>
<dbReference type="OrthoDB" id="237792at2"/>
<evidence type="ECO:0000256" key="2">
    <source>
        <dbReference type="SAM" id="SignalP"/>
    </source>
</evidence>
<feature type="chain" id="PRO_5021748145" evidence="2">
    <location>
        <begin position="39"/>
        <end position="744"/>
    </location>
</feature>
<keyword evidence="3" id="KW-0378">Hydrolase</keyword>
<feature type="region of interest" description="Disordered" evidence="1">
    <location>
        <begin position="714"/>
        <end position="744"/>
    </location>
</feature>
<evidence type="ECO:0000313" key="4">
    <source>
        <dbReference type="Proteomes" id="UP000317835"/>
    </source>
</evidence>
<protein>
    <submittedName>
        <fullName evidence="3">Putative subtilase-type serine protease</fullName>
        <ecNumber evidence="3">3.4.21.-</ecNumber>
    </submittedName>
</protein>
<dbReference type="EMBL" id="CP036426">
    <property type="protein sequence ID" value="QDV35163.1"/>
    <property type="molecule type" value="Genomic_DNA"/>
</dbReference>
<keyword evidence="2" id="KW-0732">Signal</keyword>
<dbReference type="Gene3D" id="2.60.120.380">
    <property type="match status" value="2"/>
</dbReference>
<dbReference type="EC" id="3.4.21.-" evidence="3"/>
<dbReference type="GO" id="GO:0006508">
    <property type="term" value="P:proteolysis"/>
    <property type="evidence" value="ECO:0007669"/>
    <property type="project" value="UniProtKB-KW"/>
</dbReference>
<dbReference type="AlphaFoldDB" id="A0A518H2V9"/>
<accession>A0A518H2V9</accession>
<feature type="signal peptide" evidence="2">
    <location>
        <begin position="1"/>
        <end position="38"/>
    </location>
</feature>
<keyword evidence="3" id="KW-0645">Protease</keyword>
<dbReference type="RefSeq" id="WP_145270570.1">
    <property type="nucleotide sequence ID" value="NZ_CP036426.1"/>
</dbReference>
<keyword evidence="4" id="KW-1185">Reference proteome</keyword>
<dbReference type="KEGG" id="tpla:ElP_30660"/>
<dbReference type="Proteomes" id="UP000317835">
    <property type="component" value="Chromosome"/>
</dbReference>